<gene>
    <name evidence="3" type="ORF">HPB48_004780</name>
</gene>
<dbReference type="OMA" id="DCGSAQW"/>
<accession>A0A9J6G1T8</accession>
<dbReference type="Proteomes" id="UP000821853">
    <property type="component" value="Chromosome 2"/>
</dbReference>
<protein>
    <submittedName>
        <fullName evidence="3">Uncharacterized protein</fullName>
    </submittedName>
</protein>
<comment type="caution">
    <text evidence="3">The sequence shown here is derived from an EMBL/GenBank/DDBJ whole genome shotgun (WGS) entry which is preliminary data.</text>
</comment>
<keyword evidence="2" id="KW-0472">Membrane</keyword>
<evidence type="ECO:0000313" key="4">
    <source>
        <dbReference type="Proteomes" id="UP000821853"/>
    </source>
</evidence>
<evidence type="ECO:0000256" key="1">
    <source>
        <dbReference type="SAM" id="MobiDB-lite"/>
    </source>
</evidence>
<dbReference type="AlphaFoldDB" id="A0A9J6G1T8"/>
<dbReference type="EMBL" id="JABSTR010000004">
    <property type="protein sequence ID" value="KAH9368761.1"/>
    <property type="molecule type" value="Genomic_DNA"/>
</dbReference>
<dbReference type="OrthoDB" id="6509666at2759"/>
<feature type="compositionally biased region" description="Gly residues" evidence="1">
    <location>
        <begin position="1"/>
        <end position="10"/>
    </location>
</feature>
<feature type="compositionally biased region" description="Polar residues" evidence="1">
    <location>
        <begin position="128"/>
        <end position="144"/>
    </location>
</feature>
<feature type="region of interest" description="Disordered" evidence="1">
    <location>
        <begin position="1"/>
        <end position="182"/>
    </location>
</feature>
<proteinExistence type="predicted"/>
<dbReference type="VEuPathDB" id="VectorBase:HLOH_049712"/>
<sequence length="272" mass="29202">MDNGRRGSGGQHHNSKNRRKECKEWSALTRLKTDDAVGSSGSLDSLAAGRGSSPGSHDGSGRNRRTQKTHRQGRTSHRRSSVQSEVFTDDQAKPHAPGNRRGSNSNSRRVQRRLRRSASAAADRENAKSSSTKGRQPVRRTSSEGPRPRSLVVLRNGQEVRRGSSKRETGPHKTGSGSTLASADYGGAQCNNNLGRANGFGGSCRIVQTTSMTELFAVEVGLAPAPGVTHKESRRRRIVFAVVLVALALLTASVLLVAITLFLSPSVDEVCK</sequence>
<keyword evidence="2" id="KW-0812">Transmembrane</keyword>
<feature type="transmembrane region" description="Helical" evidence="2">
    <location>
        <begin position="238"/>
        <end position="263"/>
    </location>
</feature>
<keyword evidence="2" id="KW-1133">Transmembrane helix</keyword>
<feature type="compositionally biased region" description="Low complexity" evidence="1">
    <location>
        <begin position="36"/>
        <end position="53"/>
    </location>
</feature>
<evidence type="ECO:0000313" key="3">
    <source>
        <dbReference type="EMBL" id="KAH9368761.1"/>
    </source>
</evidence>
<feature type="compositionally biased region" description="Basic residues" evidence="1">
    <location>
        <begin position="62"/>
        <end position="80"/>
    </location>
</feature>
<organism evidence="3 4">
    <name type="scientific">Haemaphysalis longicornis</name>
    <name type="common">Bush tick</name>
    <dbReference type="NCBI Taxonomy" id="44386"/>
    <lineage>
        <taxon>Eukaryota</taxon>
        <taxon>Metazoa</taxon>
        <taxon>Ecdysozoa</taxon>
        <taxon>Arthropoda</taxon>
        <taxon>Chelicerata</taxon>
        <taxon>Arachnida</taxon>
        <taxon>Acari</taxon>
        <taxon>Parasitiformes</taxon>
        <taxon>Ixodida</taxon>
        <taxon>Ixodoidea</taxon>
        <taxon>Ixodidae</taxon>
        <taxon>Haemaphysalinae</taxon>
        <taxon>Haemaphysalis</taxon>
    </lineage>
</organism>
<feature type="compositionally biased region" description="Basic and acidic residues" evidence="1">
    <location>
        <begin position="158"/>
        <end position="171"/>
    </location>
</feature>
<keyword evidence="4" id="KW-1185">Reference proteome</keyword>
<reference evidence="3 4" key="1">
    <citation type="journal article" date="2020" name="Cell">
        <title>Large-Scale Comparative Analyses of Tick Genomes Elucidate Their Genetic Diversity and Vector Capacities.</title>
        <authorList>
            <consortium name="Tick Genome and Microbiome Consortium (TIGMIC)"/>
            <person name="Jia N."/>
            <person name="Wang J."/>
            <person name="Shi W."/>
            <person name="Du L."/>
            <person name="Sun Y."/>
            <person name="Zhan W."/>
            <person name="Jiang J.F."/>
            <person name="Wang Q."/>
            <person name="Zhang B."/>
            <person name="Ji P."/>
            <person name="Bell-Sakyi L."/>
            <person name="Cui X.M."/>
            <person name="Yuan T.T."/>
            <person name="Jiang B.G."/>
            <person name="Yang W.F."/>
            <person name="Lam T.T."/>
            <person name="Chang Q.C."/>
            <person name="Ding S.J."/>
            <person name="Wang X.J."/>
            <person name="Zhu J.G."/>
            <person name="Ruan X.D."/>
            <person name="Zhao L."/>
            <person name="Wei J.T."/>
            <person name="Ye R.Z."/>
            <person name="Que T.C."/>
            <person name="Du C.H."/>
            <person name="Zhou Y.H."/>
            <person name="Cheng J.X."/>
            <person name="Dai P.F."/>
            <person name="Guo W.B."/>
            <person name="Han X.H."/>
            <person name="Huang E.J."/>
            <person name="Li L.F."/>
            <person name="Wei W."/>
            <person name="Gao Y.C."/>
            <person name="Liu J.Z."/>
            <person name="Shao H.Z."/>
            <person name="Wang X."/>
            <person name="Wang C.C."/>
            <person name="Yang T.C."/>
            <person name="Huo Q.B."/>
            <person name="Li W."/>
            <person name="Chen H.Y."/>
            <person name="Chen S.E."/>
            <person name="Zhou L.G."/>
            <person name="Ni X.B."/>
            <person name="Tian J.H."/>
            <person name="Sheng Y."/>
            <person name="Liu T."/>
            <person name="Pan Y.S."/>
            <person name="Xia L.Y."/>
            <person name="Li J."/>
            <person name="Zhao F."/>
            <person name="Cao W.C."/>
        </authorList>
    </citation>
    <scope>NUCLEOTIDE SEQUENCE [LARGE SCALE GENOMIC DNA]</scope>
    <source>
        <strain evidence="3">HaeL-2018</strain>
    </source>
</reference>
<feature type="compositionally biased region" description="Low complexity" evidence="1">
    <location>
        <begin position="99"/>
        <end position="108"/>
    </location>
</feature>
<name>A0A9J6G1T8_HAELO</name>
<evidence type="ECO:0000256" key="2">
    <source>
        <dbReference type="SAM" id="Phobius"/>
    </source>
</evidence>